<sequence>MLLVHPRPSLLLVAPCCPCLLVRPSPCLVPTDPFTHHHLASSAPACHWLHPPPASCGPGCVITRRRALHLAAVIGGAQQLPILRWGAPEQPMRSSGYKTPLMHGSCFTTDVQHRQNWLRICVTHAPLPKAHSGAVDDYPQA</sequence>
<evidence type="ECO:0000256" key="1">
    <source>
        <dbReference type="SAM" id="SignalP"/>
    </source>
</evidence>
<name>A0A699ZMP9_HAELA</name>
<gene>
    <name evidence="2" type="ORF">HaLaN_17304</name>
</gene>
<evidence type="ECO:0008006" key="4">
    <source>
        <dbReference type="Google" id="ProtNLM"/>
    </source>
</evidence>
<dbReference type="Proteomes" id="UP000485058">
    <property type="component" value="Unassembled WGS sequence"/>
</dbReference>
<feature type="signal peptide" evidence="1">
    <location>
        <begin position="1"/>
        <end position="24"/>
    </location>
</feature>
<evidence type="ECO:0000313" key="2">
    <source>
        <dbReference type="EMBL" id="GFH20216.1"/>
    </source>
</evidence>
<comment type="caution">
    <text evidence="2">The sequence shown here is derived from an EMBL/GenBank/DDBJ whole genome shotgun (WGS) entry which is preliminary data.</text>
</comment>
<organism evidence="2 3">
    <name type="scientific">Haematococcus lacustris</name>
    <name type="common">Green alga</name>
    <name type="synonym">Haematococcus pluvialis</name>
    <dbReference type="NCBI Taxonomy" id="44745"/>
    <lineage>
        <taxon>Eukaryota</taxon>
        <taxon>Viridiplantae</taxon>
        <taxon>Chlorophyta</taxon>
        <taxon>core chlorophytes</taxon>
        <taxon>Chlorophyceae</taxon>
        <taxon>CS clade</taxon>
        <taxon>Chlamydomonadales</taxon>
        <taxon>Haematococcaceae</taxon>
        <taxon>Haematococcus</taxon>
    </lineage>
</organism>
<feature type="chain" id="PRO_5025518923" description="Secreted protein" evidence="1">
    <location>
        <begin position="25"/>
        <end position="141"/>
    </location>
</feature>
<protein>
    <recommendedName>
        <fullName evidence="4">Secreted protein</fullName>
    </recommendedName>
</protein>
<accession>A0A699ZMP9</accession>
<keyword evidence="3" id="KW-1185">Reference proteome</keyword>
<reference evidence="2 3" key="1">
    <citation type="submission" date="2020-02" db="EMBL/GenBank/DDBJ databases">
        <title>Draft genome sequence of Haematococcus lacustris strain NIES-144.</title>
        <authorList>
            <person name="Morimoto D."/>
            <person name="Nakagawa S."/>
            <person name="Yoshida T."/>
            <person name="Sawayama S."/>
        </authorList>
    </citation>
    <scope>NUCLEOTIDE SEQUENCE [LARGE SCALE GENOMIC DNA]</scope>
    <source>
        <strain evidence="2 3">NIES-144</strain>
    </source>
</reference>
<proteinExistence type="predicted"/>
<dbReference type="AlphaFoldDB" id="A0A699ZMP9"/>
<evidence type="ECO:0000313" key="3">
    <source>
        <dbReference type="Proteomes" id="UP000485058"/>
    </source>
</evidence>
<keyword evidence="1" id="KW-0732">Signal</keyword>
<dbReference type="EMBL" id="BLLF01001597">
    <property type="protein sequence ID" value="GFH20216.1"/>
    <property type="molecule type" value="Genomic_DNA"/>
</dbReference>